<dbReference type="EMBL" id="JAACAK010000091">
    <property type="protein sequence ID" value="NIR75721.1"/>
    <property type="molecule type" value="Genomic_DNA"/>
</dbReference>
<comment type="caution">
    <text evidence="1">The sequence shown here is derived from an EMBL/GenBank/DDBJ whole genome shotgun (WGS) entry which is preliminary data.</text>
</comment>
<sequence>MDRLETRIQEITDWLKDSAGEELEVGEPKSDLESGDHEWVVSAEGDKIGSLCIAEGRLGGDADVAAELERQEWLGCIREHTRCRLDSDGTLAPYLGGGGV</sequence>
<accession>A0AAE5C9Q0</accession>
<proteinExistence type="predicted"/>
<gene>
    <name evidence="1" type="ORF">GWO12_11525</name>
</gene>
<evidence type="ECO:0000313" key="2">
    <source>
        <dbReference type="Proteomes" id="UP000702544"/>
    </source>
</evidence>
<protein>
    <submittedName>
        <fullName evidence="1">Uncharacterized protein</fullName>
    </submittedName>
</protein>
<reference evidence="1 2" key="1">
    <citation type="submission" date="2020-01" db="EMBL/GenBank/DDBJ databases">
        <title>Genomes assembled from Gulf of Kutch pelagic sediment metagenomes.</title>
        <authorList>
            <person name="Chandrashekar M."/>
            <person name="Mahajan M.S."/>
            <person name="Dave K.J."/>
            <person name="Vatsa P."/>
            <person name="Nathani N.M."/>
        </authorList>
    </citation>
    <scope>NUCLEOTIDE SEQUENCE [LARGE SCALE GENOMIC DNA]</scope>
    <source>
        <strain evidence="1">KS3-K002</strain>
    </source>
</reference>
<dbReference type="Proteomes" id="UP000702544">
    <property type="component" value="Unassembled WGS sequence"/>
</dbReference>
<name>A0AAE5C9Q0_9BACT</name>
<evidence type="ECO:0000313" key="1">
    <source>
        <dbReference type="EMBL" id="NIR75721.1"/>
    </source>
</evidence>
<organism evidence="1 2">
    <name type="scientific">Candidatus Kutchimonas denitrificans</name>
    <dbReference type="NCBI Taxonomy" id="3056748"/>
    <lineage>
        <taxon>Bacteria</taxon>
        <taxon>Pseudomonadati</taxon>
        <taxon>Gemmatimonadota</taxon>
        <taxon>Gemmatimonadia</taxon>
        <taxon>Candidatus Palauibacterales</taxon>
        <taxon>Candidatus Palauibacteraceae</taxon>
        <taxon>Candidatus Kutchimonas</taxon>
    </lineage>
</organism>
<dbReference type="AlphaFoldDB" id="A0AAE5C9Q0"/>